<dbReference type="PANTHER" id="PTHR10039:SF14">
    <property type="entry name" value="NACHT DOMAIN-CONTAINING PROTEIN"/>
    <property type="match status" value="1"/>
</dbReference>
<dbReference type="STRING" id="1448308.A0A2T2P526"/>
<feature type="domain" description="DUF7708" evidence="3">
    <location>
        <begin position="6"/>
        <end position="161"/>
    </location>
</feature>
<feature type="domain" description="GPI inositol-deacylase winged helix" evidence="2">
    <location>
        <begin position="499"/>
        <end position="579"/>
    </location>
</feature>
<evidence type="ECO:0000256" key="1">
    <source>
        <dbReference type="ARBA" id="ARBA00022737"/>
    </source>
</evidence>
<keyword evidence="1" id="KW-0677">Repeat</keyword>
<keyword evidence="6" id="KW-1185">Reference proteome</keyword>
<proteinExistence type="predicted"/>
<dbReference type="Proteomes" id="UP000240883">
    <property type="component" value="Unassembled WGS sequence"/>
</dbReference>
<dbReference type="AlphaFoldDB" id="A0A2T2P526"/>
<dbReference type="PANTHER" id="PTHR10039">
    <property type="entry name" value="AMELOGENIN"/>
    <property type="match status" value="1"/>
</dbReference>
<dbReference type="Pfam" id="PF24883">
    <property type="entry name" value="NPHP3_N"/>
    <property type="match status" value="1"/>
</dbReference>
<reference evidence="5 6" key="1">
    <citation type="journal article" date="2018" name="Front. Microbiol.">
        <title>Genome-Wide Analysis of Corynespora cassiicola Leaf Fall Disease Putative Effectors.</title>
        <authorList>
            <person name="Lopez D."/>
            <person name="Ribeiro S."/>
            <person name="Label P."/>
            <person name="Fumanal B."/>
            <person name="Venisse J.S."/>
            <person name="Kohler A."/>
            <person name="de Oliveira R.R."/>
            <person name="Labutti K."/>
            <person name="Lipzen A."/>
            <person name="Lail K."/>
            <person name="Bauer D."/>
            <person name="Ohm R.A."/>
            <person name="Barry K.W."/>
            <person name="Spatafora J."/>
            <person name="Grigoriev I.V."/>
            <person name="Martin F.M."/>
            <person name="Pujade-Renaud V."/>
        </authorList>
    </citation>
    <scope>NUCLEOTIDE SEQUENCE [LARGE SCALE GENOMIC DNA]</scope>
    <source>
        <strain evidence="5 6">Philippines</strain>
    </source>
</reference>
<evidence type="ECO:0000259" key="2">
    <source>
        <dbReference type="Pfam" id="PF22939"/>
    </source>
</evidence>
<dbReference type="InterPro" id="IPR056884">
    <property type="entry name" value="NPHP3-like_N"/>
</dbReference>
<gene>
    <name evidence="5" type="ORF">BS50DRAFT_616287</name>
</gene>
<evidence type="ECO:0000313" key="5">
    <source>
        <dbReference type="EMBL" id="PSN72739.1"/>
    </source>
</evidence>
<evidence type="ECO:0000259" key="4">
    <source>
        <dbReference type="Pfam" id="PF24883"/>
    </source>
</evidence>
<dbReference type="OrthoDB" id="7464126at2759"/>
<dbReference type="Gene3D" id="3.40.50.300">
    <property type="entry name" value="P-loop containing nucleotide triphosphate hydrolases"/>
    <property type="match status" value="1"/>
</dbReference>
<dbReference type="EMBL" id="KZ678129">
    <property type="protein sequence ID" value="PSN72739.1"/>
    <property type="molecule type" value="Genomic_DNA"/>
</dbReference>
<accession>A0A2T2P526</accession>
<sequence>MIQQRLASFSDGLEEYGKAMDVFVNSYPEILSPIWGSIRVVMLTKLNLSHRQIASEAGKFQDKLVDMFAQIADVLPRLQVYEMIFKDHERVLWVISDAYLDVVNFCIYAKHLFARKPRSMIPLSITLKAAWKPFQKEFDDYMVTFRGHRKRADREAKVAHMIGAAKSREIELRNQVLQKRNYRLGRRHEILSDLTNINYSAKHVVHLSLRHPGTNLWMGNGNGNERLSLWLASQESKMICCYGIPGSGKSVLAASVVEDLLATNNGPTSITCYYYCDYADIASLDIAELVACLAKQVLIRLPLDRFDDGFDCPFKQGVHPRLSESQEFLLRILGEYTHTFVIIDGLDELDKHNQSATMAFIDQLISVPNTVTKVFATSRSEESIVRNAFGDNSVDLLSLAFHNDNINRYIETHIETKVEPANPLLDNQRLRQGVLDGLFTYTKGMFLFAKLQLDEIQEAMTEKATREIIVNFPKGLDGIYARIIRRIGEGPGGDTKLSMASKAFRWIACARRPLSLPELEEAVGIDKTDTFLRADNIARNTGSRLISACGNLLTCDESSGIVTFVHRSVLQFLRMEPREAYEKYHHQIHFNITEADREIGEICIAYLSFSDFETQIATLPGTAQLDRSYAEGLVQGSVKQIFGTALKFNPFGSRSKSQSSPLTIPLPVSLKASETLATKYLLLEYIITHWAFHTRSFDQTDPSWPVFSDLALSRLLMFEFRPWNEHPWHRQIEILASEYKKLFIQNAKEAKYKSNQRTMDSLLEHLPVIFWALNYGIRSLILLLEDRLINSQGICASYEIWKESYLKLQESTSWMKFSPYGPWITLFFHLCEWTKPQHGSQSFWNGRYILGAEKTMEWSWSSLVELSNVIGQEFRRWKSLRPDADMEYLFEDAALITLRKNREMKLTNIINIMDELDFSFSLGPRKRIFIAMVQMERSWSKALHLIFFFDDVFHAGSKIEGLDFIFAFEQQLSLVARWCYQEGLVIRNNFDPYGVCTEHIGLILALLISSNNNDIERYIQPIHILMYRDGLRKYRLRLPTHDWTRTTLGSMEVFQKLLAIDGMSLLGIDLRKAYGKAPIVSSRTRWLREIAHLVQDGTSFSTSKLEDQGIVTANALSIFHSMMRHYDPEAGFPVGFADINWTKKAVKLILAQPASKRLAQRDEMVLRLLLDEDHST</sequence>
<dbReference type="SUPFAM" id="SSF52540">
    <property type="entry name" value="P-loop containing nucleoside triphosphate hydrolases"/>
    <property type="match status" value="1"/>
</dbReference>
<dbReference type="InterPro" id="IPR027417">
    <property type="entry name" value="P-loop_NTPase"/>
</dbReference>
<evidence type="ECO:0008006" key="7">
    <source>
        <dbReference type="Google" id="ProtNLM"/>
    </source>
</evidence>
<feature type="domain" description="Nephrocystin 3-like N-terminal" evidence="4">
    <location>
        <begin position="225"/>
        <end position="379"/>
    </location>
</feature>
<name>A0A2T2P526_CORCC</name>
<organism evidence="5 6">
    <name type="scientific">Corynespora cassiicola Philippines</name>
    <dbReference type="NCBI Taxonomy" id="1448308"/>
    <lineage>
        <taxon>Eukaryota</taxon>
        <taxon>Fungi</taxon>
        <taxon>Dikarya</taxon>
        <taxon>Ascomycota</taxon>
        <taxon>Pezizomycotina</taxon>
        <taxon>Dothideomycetes</taxon>
        <taxon>Pleosporomycetidae</taxon>
        <taxon>Pleosporales</taxon>
        <taxon>Corynesporascaceae</taxon>
        <taxon>Corynespora</taxon>
    </lineage>
</organism>
<evidence type="ECO:0000313" key="6">
    <source>
        <dbReference type="Proteomes" id="UP000240883"/>
    </source>
</evidence>
<dbReference type="InterPro" id="IPR056125">
    <property type="entry name" value="DUF7708"/>
</dbReference>
<evidence type="ECO:0000259" key="3">
    <source>
        <dbReference type="Pfam" id="PF24809"/>
    </source>
</evidence>
<dbReference type="Pfam" id="PF22939">
    <property type="entry name" value="WHD_GPIID"/>
    <property type="match status" value="1"/>
</dbReference>
<dbReference type="InterPro" id="IPR054471">
    <property type="entry name" value="GPIID_WHD"/>
</dbReference>
<protein>
    <recommendedName>
        <fullName evidence="7">NACHT domain-containing protein</fullName>
    </recommendedName>
</protein>
<dbReference type="Pfam" id="PF24809">
    <property type="entry name" value="DUF7708"/>
    <property type="match status" value="1"/>
</dbReference>